<dbReference type="GO" id="GO:0016462">
    <property type="term" value="F:pyrophosphatase activity"/>
    <property type="evidence" value="ECO:0007669"/>
    <property type="project" value="InterPro"/>
</dbReference>
<evidence type="ECO:0000256" key="5">
    <source>
        <dbReference type="ARBA" id="ARBA00022801"/>
    </source>
</evidence>
<reference evidence="9" key="1">
    <citation type="journal article" date="2023" name="Science">
        <title>Elucidation of the pathway for biosynthesis of saponin adjuvants from the soapbark tree.</title>
        <authorList>
            <person name="Reed J."/>
            <person name="Orme A."/>
            <person name="El-Demerdash A."/>
            <person name="Owen C."/>
            <person name="Martin L.B.B."/>
            <person name="Misra R.C."/>
            <person name="Kikuchi S."/>
            <person name="Rejzek M."/>
            <person name="Martin A.C."/>
            <person name="Harkess A."/>
            <person name="Leebens-Mack J."/>
            <person name="Louveau T."/>
            <person name="Stephenson M.J."/>
            <person name="Osbourn A."/>
        </authorList>
    </citation>
    <scope>NUCLEOTIDE SEQUENCE</scope>
    <source>
        <strain evidence="9">S10</strain>
    </source>
</reference>
<dbReference type="Proteomes" id="UP001163823">
    <property type="component" value="Chromosome 3"/>
</dbReference>
<name>A0AAD7Q5Q6_QUISA</name>
<dbReference type="Pfam" id="PF00293">
    <property type="entry name" value="NUDIX"/>
    <property type="match status" value="1"/>
</dbReference>
<dbReference type="GO" id="GO:0005737">
    <property type="term" value="C:cytoplasm"/>
    <property type="evidence" value="ECO:0007669"/>
    <property type="project" value="TreeGrafter"/>
</dbReference>
<evidence type="ECO:0000256" key="7">
    <source>
        <dbReference type="ARBA" id="ARBA00023211"/>
    </source>
</evidence>
<dbReference type="AlphaFoldDB" id="A0AAD7Q5Q6"/>
<dbReference type="EMBL" id="JARAOO010000003">
    <property type="protein sequence ID" value="KAJ7975272.1"/>
    <property type="molecule type" value="Genomic_DNA"/>
</dbReference>
<keyword evidence="10" id="KW-1185">Reference proteome</keyword>
<protein>
    <submittedName>
        <fullName evidence="9">Nudix hydrolase mitochondrial-like</fullName>
    </submittedName>
</protein>
<dbReference type="InterPro" id="IPR047198">
    <property type="entry name" value="DDP-like_NUDIX"/>
</dbReference>
<dbReference type="PROSITE" id="PS51462">
    <property type="entry name" value="NUDIX"/>
    <property type="match status" value="1"/>
</dbReference>
<dbReference type="InterPro" id="IPR000086">
    <property type="entry name" value="NUDIX_hydrolase_dom"/>
</dbReference>
<evidence type="ECO:0000259" key="8">
    <source>
        <dbReference type="PROSITE" id="PS51462"/>
    </source>
</evidence>
<gene>
    <name evidence="9" type="ORF">O6P43_005219</name>
</gene>
<keyword evidence="5 9" id="KW-0378">Hydrolase</keyword>
<dbReference type="CDD" id="cd04666">
    <property type="entry name" value="NUDIX_DIPP2_like_Nudt4"/>
    <property type="match status" value="1"/>
</dbReference>
<dbReference type="PANTHER" id="PTHR12629">
    <property type="entry name" value="DIPHOSPHOINOSITOL POLYPHOSPHATE PHOSPHOHYDROLASE"/>
    <property type="match status" value="1"/>
</dbReference>
<evidence type="ECO:0000313" key="10">
    <source>
        <dbReference type="Proteomes" id="UP001163823"/>
    </source>
</evidence>
<dbReference type="PANTHER" id="PTHR12629:SF15">
    <property type="entry name" value="NUDIX HYDROLASE 4"/>
    <property type="match status" value="1"/>
</dbReference>
<dbReference type="GO" id="GO:0005634">
    <property type="term" value="C:nucleus"/>
    <property type="evidence" value="ECO:0007669"/>
    <property type="project" value="TreeGrafter"/>
</dbReference>
<dbReference type="FunFam" id="3.90.79.10:FF:000022">
    <property type="entry name" value="Nudix hydrolase 17, mitochondrial"/>
    <property type="match status" value="1"/>
</dbReference>
<evidence type="ECO:0000256" key="2">
    <source>
        <dbReference type="ARBA" id="ARBA00001946"/>
    </source>
</evidence>
<evidence type="ECO:0000256" key="3">
    <source>
        <dbReference type="ARBA" id="ARBA00005582"/>
    </source>
</evidence>
<evidence type="ECO:0000313" key="9">
    <source>
        <dbReference type="EMBL" id="KAJ7975272.1"/>
    </source>
</evidence>
<organism evidence="9 10">
    <name type="scientific">Quillaja saponaria</name>
    <name type="common">Soap bark tree</name>
    <dbReference type="NCBI Taxonomy" id="32244"/>
    <lineage>
        <taxon>Eukaryota</taxon>
        <taxon>Viridiplantae</taxon>
        <taxon>Streptophyta</taxon>
        <taxon>Embryophyta</taxon>
        <taxon>Tracheophyta</taxon>
        <taxon>Spermatophyta</taxon>
        <taxon>Magnoliopsida</taxon>
        <taxon>eudicotyledons</taxon>
        <taxon>Gunneridae</taxon>
        <taxon>Pentapetalae</taxon>
        <taxon>rosids</taxon>
        <taxon>fabids</taxon>
        <taxon>Fabales</taxon>
        <taxon>Quillajaceae</taxon>
        <taxon>Quillaja</taxon>
    </lineage>
</organism>
<sequence length="202" mass="23669">MGLFLSKNFAPYIFLPFLFSKKIRGKLLPMHIENMMSLVSRTGRHLQRYEKGCRQVVGCIPYRYRGNNLDGTLNEELEVLVISSQKVQAMLFPKGGWEIDETMEEAAKRESLEEAGVVGNVECRLGKWRYKSKSQGTVHEGYMFPLLVKQQLELWPEMNTRKRRWMTVAEAKEVCPHAWMKEALDVLVCRQIQLQQKEDRWE</sequence>
<comment type="cofactor">
    <cofactor evidence="1">
        <name>Mn(2+)</name>
        <dbReference type="ChEBI" id="CHEBI:29035"/>
    </cofactor>
</comment>
<evidence type="ECO:0000256" key="1">
    <source>
        <dbReference type="ARBA" id="ARBA00001936"/>
    </source>
</evidence>
<dbReference type="KEGG" id="qsa:O6P43_005219"/>
<dbReference type="InterPro" id="IPR020084">
    <property type="entry name" value="NUDIX_hydrolase_CS"/>
</dbReference>
<keyword evidence="4" id="KW-0479">Metal-binding</keyword>
<evidence type="ECO:0000256" key="6">
    <source>
        <dbReference type="ARBA" id="ARBA00022842"/>
    </source>
</evidence>
<dbReference type="SUPFAM" id="SSF55811">
    <property type="entry name" value="Nudix"/>
    <property type="match status" value="1"/>
</dbReference>
<dbReference type="GO" id="GO:0046872">
    <property type="term" value="F:metal ion binding"/>
    <property type="evidence" value="ECO:0007669"/>
    <property type="project" value="UniProtKB-KW"/>
</dbReference>
<keyword evidence="7" id="KW-0464">Manganese</keyword>
<dbReference type="InterPro" id="IPR015797">
    <property type="entry name" value="NUDIX_hydrolase-like_dom_sf"/>
</dbReference>
<keyword evidence="6" id="KW-0460">Magnesium</keyword>
<dbReference type="PROSITE" id="PS00893">
    <property type="entry name" value="NUDIX_BOX"/>
    <property type="match status" value="1"/>
</dbReference>
<comment type="cofactor">
    <cofactor evidence="2">
        <name>Mg(2+)</name>
        <dbReference type="ChEBI" id="CHEBI:18420"/>
    </cofactor>
</comment>
<proteinExistence type="inferred from homology"/>
<accession>A0AAD7Q5Q6</accession>
<comment type="similarity">
    <text evidence="3">Belongs to the Nudix hydrolase family.</text>
</comment>
<feature type="domain" description="Nudix hydrolase" evidence="8">
    <location>
        <begin position="52"/>
        <end position="188"/>
    </location>
</feature>
<dbReference type="Gene3D" id="3.90.79.10">
    <property type="entry name" value="Nucleoside Triphosphate Pyrophosphohydrolase"/>
    <property type="match status" value="1"/>
</dbReference>
<evidence type="ECO:0000256" key="4">
    <source>
        <dbReference type="ARBA" id="ARBA00022723"/>
    </source>
</evidence>
<comment type="caution">
    <text evidence="9">The sequence shown here is derived from an EMBL/GenBank/DDBJ whole genome shotgun (WGS) entry which is preliminary data.</text>
</comment>